<keyword evidence="3" id="KW-1185">Reference proteome</keyword>
<sequence length="83" mass="9227">MANETPKPSILPQHTQEKPRSNPPMTFRDSWKELPHKERANFRGQILQGGLPGLWATGLEGCGGYEEECHVAVAVGKWIDMGI</sequence>
<reference evidence="2" key="1">
    <citation type="submission" date="2021-07" db="EMBL/GenBank/DDBJ databases">
        <authorList>
            <person name="Durling M."/>
        </authorList>
    </citation>
    <scope>NUCLEOTIDE SEQUENCE</scope>
</reference>
<evidence type="ECO:0000256" key="1">
    <source>
        <dbReference type="SAM" id="MobiDB-lite"/>
    </source>
</evidence>
<name>A0A9N9L6R5_9HELO</name>
<evidence type="ECO:0000313" key="2">
    <source>
        <dbReference type="EMBL" id="CAG8958755.1"/>
    </source>
</evidence>
<organism evidence="2 3">
    <name type="scientific">Hymenoscyphus fraxineus</name>
    <dbReference type="NCBI Taxonomy" id="746836"/>
    <lineage>
        <taxon>Eukaryota</taxon>
        <taxon>Fungi</taxon>
        <taxon>Dikarya</taxon>
        <taxon>Ascomycota</taxon>
        <taxon>Pezizomycotina</taxon>
        <taxon>Leotiomycetes</taxon>
        <taxon>Helotiales</taxon>
        <taxon>Helotiaceae</taxon>
        <taxon>Hymenoscyphus</taxon>
    </lineage>
</organism>
<proteinExistence type="predicted"/>
<dbReference type="Proteomes" id="UP000696280">
    <property type="component" value="Unassembled WGS sequence"/>
</dbReference>
<dbReference type="EMBL" id="CAJVRL010000084">
    <property type="protein sequence ID" value="CAG8958755.1"/>
    <property type="molecule type" value="Genomic_DNA"/>
</dbReference>
<dbReference type="AlphaFoldDB" id="A0A9N9L6R5"/>
<evidence type="ECO:0000313" key="3">
    <source>
        <dbReference type="Proteomes" id="UP000696280"/>
    </source>
</evidence>
<feature type="region of interest" description="Disordered" evidence="1">
    <location>
        <begin position="1"/>
        <end position="29"/>
    </location>
</feature>
<accession>A0A9N9L6R5</accession>
<comment type="caution">
    <text evidence="2">The sequence shown here is derived from an EMBL/GenBank/DDBJ whole genome shotgun (WGS) entry which is preliminary data.</text>
</comment>
<protein>
    <submittedName>
        <fullName evidence="2">Uncharacterized protein</fullName>
    </submittedName>
</protein>
<gene>
    <name evidence="2" type="ORF">HYFRA_00011599</name>
</gene>